<dbReference type="PANTHER" id="PTHR48248:SF5">
    <property type="entry name" value="UVR DOMAIN-CONTAINING PROTEIN"/>
    <property type="match status" value="1"/>
</dbReference>
<keyword evidence="3" id="KW-1185">Reference proteome</keyword>
<name>A0A835N4C8_9ROSI</name>
<proteinExistence type="predicted"/>
<dbReference type="PANTHER" id="PTHR48248">
    <property type="entry name" value="UVR DOMAIN-CONTAINING PROTEIN"/>
    <property type="match status" value="1"/>
</dbReference>
<feature type="domain" description="Retrovirus-related Pol polyprotein from transposon TNT 1-94-like beta-barrel" evidence="1">
    <location>
        <begin position="301"/>
        <end position="340"/>
    </location>
</feature>
<dbReference type="Pfam" id="PF22936">
    <property type="entry name" value="Pol_BBD"/>
    <property type="match status" value="1"/>
</dbReference>
<sequence>MKNRLYTKLAVGRTSLVATNRKRLKRKNNDKKLSWSVKRIGADMVEISEGQKRIREGQKEIRKRFQEIIEEGAKLKEETNAISKQSSENQLRLDLMFQIVKARAEKDYAKDALLTQALRNAVLLCRCEELSPSEMVSATTRYKAAFTRMEDMQLQQQQIEDFQFLQNRFKQSKVQNKFSRSIFNFYAIIHGFPPGYKFNRGKNALPSTHSSAHQVSASQLPITYEQCQQLLNMLKPDNSEFDSSVNQVSSTMPGENIISEGDSLFTTRSSQSSILDLSHSVFASSFFLPLKSSSNPVNTSWIIDTGATDHMICSTSMFTTITAIVSKSVRLPNGQFASVTHVVSAADPVLPIPIPSHEPTLPILDPSLLPHSHLPTTSSSTSTSSSPVSAEISNSDFIHIPSNLSSTSQPAISFDLATQSQSIRKSSRVRHTPGYLQDYHCHLAASSTSDLTPSSTVSAAFTRMEDMQLQQQQIEDFQFLQNRFKQSKVQNKFSRSIFNFYAM</sequence>
<evidence type="ECO:0000259" key="1">
    <source>
        <dbReference type="Pfam" id="PF22936"/>
    </source>
</evidence>
<gene>
    <name evidence="2" type="ORF">SADUNF_Sadunf03G0115900</name>
</gene>
<dbReference type="Proteomes" id="UP000657918">
    <property type="component" value="Unassembled WGS sequence"/>
</dbReference>
<organism evidence="2 3">
    <name type="scientific">Salix dunnii</name>
    <dbReference type="NCBI Taxonomy" id="1413687"/>
    <lineage>
        <taxon>Eukaryota</taxon>
        <taxon>Viridiplantae</taxon>
        <taxon>Streptophyta</taxon>
        <taxon>Embryophyta</taxon>
        <taxon>Tracheophyta</taxon>
        <taxon>Spermatophyta</taxon>
        <taxon>Magnoliopsida</taxon>
        <taxon>eudicotyledons</taxon>
        <taxon>Gunneridae</taxon>
        <taxon>Pentapetalae</taxon>
        <taxon>rosids</taxon>
        <taxon>fabids</taxon>
        <taxon>Malpighiales</taxon>
        <taxon>Salicaceae</taxon>
        <taxon>Saliceae</taxon>
        <taxon>Salix</taxon>
    </lineage>
</organism>
<dbReference type="OrthoDB" id="97058at2759"/>
<comment type="caution">
    <text evidence="2">The sequence shown here is derived from an EMBL/GenBank/DDBJ whole genome shotgun (WGS) entry which is preliminary data.</text>
</comment>
<dbReference type="EMBL" id="JADGMS010000003">
    <property type="protein sequence ID" value="KAF9686029.1"/>
    <property type="molecule type" value="Genomic_DNA"/>
</dbReference>
<evidence type="ECO:0000313" key="2">
    <source>
        <dbReference type="EMBL" id="KAF9686029.1"/>
    </source>
</evidence>
<dbReference type="InterPro" id="IPR054722">
    <property type="entry name" value="PolX-like_BBD"/>
</dbReference>
<dbReference type="AlphaFoldDB" id="A0A835N4C8"/>
<protein>
    <recommendedName>
        <fullName evidence="1">Retrovirus-related Pol polyprotein from transposon TNT 1-94-like beta-barrel domain-containing protein</fullName>
    </recommendedName>
</protein>
<reference evidence="2 3" key="1">
    <citation type="submission" date="2020-10" db="EMBL/GenBank/DDBJ databases">
        <title>Plant Genome Project.</title>
        <authorList>
            <person name="Zhang R.-G."/>
        </authorList>
    </citation>
    <scope>NUCLEOTIDE SEQUENCE [LARGE SCALE GENOMIC DNA]</scope>
    <source>
        <strain evidence="2">FAFU-HL-1</strain>
        <tissue evidence="2">Leaf</tissue>
    </source>
</reference>
<accession>A0A835N4C8</accession>
<evidence type="ECO:0000313" key="3">
    <source>
        <dbReference type="Proteomes" id="UP000657918"/>
    </source>
</evidence>